<dbReference type="AlphaFoldDB" id="A0A5C3P4E4"/>
<evidence type="ECO:0000256" key="3">
    <source>
        <dbReference type="ARBA" id="ARBA00022526"/>
    </source>
</evidence>
<dbReference type="GO" id="GO:0006006">
    <property type="term" value="P:glucose metabolic process"/>
    <property type="evidence" value="ECO:0007669"/>
    <property type="project" value="UniProtKB-KW"/>
</dbReference>
<dbReference type="InterPro" id="IPR052078">
    <property type="entry name" value="Trehalose_Metab_GTase"/>
</dbReference>
<dbReference type="Pfam" id="PF00534">
    <property type="entry name" value="Glycos_transf_1"/>
    <property type="match status" value="1"/>
</dbReference>
<dbReference type="InParanoid" id="A0A5C3P4E4"/>
<dbReference type="SUPFAM" id="SSF53756">
    <property type="entry name" value="UDP-Glycosyltransferase/glycogen phosphorylase"/>
    <property type="match status" value="1"/>
</dbReference>
<proteinExistence type="inferred from homology"/>
<dbReference type="Pfam" id="PF21269">
    <property type="entry name" value="TreT_GT1"/>
    <property type="match status" value="1"/>
</dbReference>
<evidence type="ECO:0000313" key="10">
    <source>
        <dbReference type="Proteomes" id="UP000308197"/>
    </source>
</evidence>
<evidence type="ECO:0000259" key="7">
    <source>
        <dbReference type="Pfam" id="PF00534"/>
    </source>
</evidence>
<evidence type="ECO:0000256" key="2">
    <source>
        <dbReference type="ARBA" id="ARBA00011738"/>
    </source>
</evidence>
<dbReference type="EMBL" id="ML211311">
    <property type="protein sequence ID" value="TFK84524.1"/>
    <property type="molecule type" value="Genomic_DNA"/>
</dbReference>
<protein>
    <submittedName>
        <fullName evidence="9">Glycosyltransferase family 4 protein</fullName>
    </submittedName>
</protein>
<evidence type="ECO:0000259" key="8">
    <source>
        <dbReference type="Pfam" id="PF21269"/>
    </source>
</evidence>
<evidence type="ECO:0000256" key="4">
    <source>
        <dbReference type="ARBA" id="ARBA00022676"/>
    </source>
</evidence>
<sequence>MAPPHQFQSKPSDAIRRRLSSVVSTKRPNVHAYSSLTPMWAGIAGTVTNNGKSFEVAISIHDSVYNTDFASSTISYNANDPETQAAEIEKHVLDILRKFSTEHLCKFLGAGVTVSLLREPQRVAFARGICFCIPIGSAARNPGRTWLDSSGEASSRNVFGFLTALLRLLRSFFTIFGSLNGNIHLVQVPSLVRKLGLQHSRSSHDLRAFCDPATAAAPNLCTRLWLDLDIVPIVFNIKPYHTDSVTRPNIKHRISSTTGSYVPSGADTPTVYYDPSQLPSGAHLTAGATENKLPIPRTVDEQADSAARKCIMYFGPGNNPRLQIGPRNQVAVDAGGKIHLIDDIDEYRKSVHKGTWNSVIKLADELREKKIKIGFFSSTPQGGGVALMRHALIRFLALLDVDCAWYVPNPSPSVFRTTKNNHNILQGVADPNLRLSKEAKDNFDAWILKNGLRWTGEGGPLAPGGVDIAFIDDPQMPGLIPLIKRVRPDLPIIYRSHIEIRSDLVHVAGSPQEEVWKYLWNNIQHADMFISHPVNKFVPSDVPPEKLALLGAATDWLDGLNKHLGDWDAQYYMGEFRQLCVKEKMTELGWPMRDYIVQIARFDPSKGIPNVIDSYARFRKLLEKEPNVEPPQMLICGHGAVDDPDASIIYDETMQLIHSKYPQYAKDFVVMRCPPSDQLLNALMENSKFALQLSTREGFEVKVSEALHAGKPVIASRTGGIPLQIEHGKSGYLCEPGDNAAVAKHMFDLYTDDELFDTMSEYARTHVSDEVSTVGNAAAWMYLAVMYVSRGVKLQPKGAWLNDLMRTECGEPYEPGEPRLPRTGLNVQG</sequence>
<dbReference type="InterPro" id="IPR049438">
    <property type="entry name" value="TreT_GT1"/>
</dbReference>
<gene>
    <name evidence="9" type="ORF">K466DRAFT_654708</name>
</gene>
<evidence type="ECO:0000256" key="6">
    <source>
        <dbReference type="ARBA" id="ARBA00023277"/>
    </source>
</evidence>
<dbReference type="GO" id="GO:0016757">
    <property type="term" value="F:glycosyltransferase activity"/>
    <property type="evidence" value="ECO:0007669"/>
    <property type="project" value="UniProtKB-KW"/>
</dbReference>
<name>A0A5C3P4E4_9APHY</name>
<organism evidence="9 10">
    <name type="scientific">Polyporus arcularius HHB13444</name>
    <dbReference type="NCBI Taxonomy" id="1314778"/>
    <lineage>
        <taxon>Eukaryota</taxon>
        <taxon>Fungi</taxon>
        <taxon>Dikarya</taxon>
        <taxon>Basidiomycota</taxon>
        <taxon>Agaricomycotina</taxon>
        <taxon>Agaricomycetes</taxon>
        <taxon>Polyporales</taxon>
        <taxon>Polyporaceae</taxon>
        <taxon>Polyporus</taxon>
    </lineage>
</organism>
<dbReference type="STRING" id="1314778.A0A5C3P4E4"/>
<dbReference type="Gene3D" id="3.40.50.2000">
    <property type="entry name" value="Glycogen Phosphorylase B"/>
    <property type="match status" value="2"/>
</dbReference>
<keyword evidence="4" id="KW-0328">Glycosyltransferase</keyword>
<evidence type="ECO:0000313" key="9">
    <source>
        <dbReference type="EMBL" id="TFK84524.1"/>
    </source>
</evidence>
<keyword evidence="3" id="KW-0313">Glucose metabolism</keyword>
<reference evidence="9 10" key="1">
    <citation type="journal article" date="2019" name="Nat. Ecol. Evol.">
        <title>Megaphylogeny resolves global patterns of mushroom evolution.</title>
        <authorList>
            <person name="Varga T."/>
            <person name="Krizsan K."/>
            <person name="Foldi C."/>
            <person name="Dima B."/>
            <person name="Sanchez-Garcia M."/>
            <person name="Sanchez-Ramirez S."/>
            <person name="Szollosi G.J."/>
            <person name="Szarkandi J.G."/>
            <person name="Papp V."/>
            <person name="Albert L."/>
            <person name="Andreopoulos W."/>
            <person name="Angelini C."/>
            <person name="Antonin V."/>
            <person name="Barry K.W."/>
            <person name="Bougher N.L."/>
            <person name="Buchanan P."/>
            <person name="Buyck B."/>
            <person name="Bense V."/>
            <person name="Catcheside P."/>
            <person name="Chovatia M."/>
            <person name="Cooper J."/>
            <person name="Damon W."/>
            <person name="Desjardin D."/>
            <person name="Finy P."/>
            <person name="Geml J."/>
            <person name="Haridas S."/>
            <person name="Hughes K."/>
            <person name="Justo A."/>
            <person name="Karasinski D."/>
            <person name="Kautmanova I."/>
            <person name="Kiss B."/>
            <person name="Kocsube S."/>
            <person name="Kotiranta H."/>
            <person name="LaButti K.M."/>
            <person name="Lechner B.E."/>
            <person name="Liimatainen K."/>
            <person name="Lipzen A."/>
            <person name="Lukacs Z."/>
            <person name="Mihaltcheva S."/>
            <person name="Morgado L.N."/>
            <person name="Niskanen T."/>
            <person name="Noordeloos M.E."/>
            <person name="Ohm R.A."/>
            <person name="Ortiz-Santana B."/>
            <person name="Ovrebo C."/>
            <person name="Racz N."/>
            <person name="Riley R."/>
            <person name="Savchenko A."/>
            <person name="Shiryaev A."/>
            <person name="Soop K."/>
            <person name="Spirin V."/>
            <person name="Szebenyi C."/>
            <person name="Tomsovsky M."/>
            <person name="Tulloss R.E."/>
            <person name="Uehling J."/>
            <person name="Grigoriev I.V."/>
            <person name="Vagvolgyi C."/>
            <person name="Papp T."/>
            <person name="Martin F.M."/>
            <person name="Miettinen O."/>
            <person name="Hibbett D.S."/>
            <person name="Nagy L.G."/>
        </authorList>
    </citation>
    <scope>NUCLEOTIDE SEQUENCE [LARGE SCALE GENOMIC DNA]</scope>
    <source>
        <strain evidence="9 10">HHB13444</strain>
    </source>
</reference>
<comment type="similarity">
    <text evidence="1">Belongs to the glycosyltransferase group 1 family. Glycosyltransferase 4 subfamily.</text>
</comment>
<dbReference type="CDD" id="cd03792">
    <property type="entry name" value="GT4_trehalose_phosphorylase"/>
    <property type="match status" value="1"/>
</dbReference>
<dbReference type="PANTHER" id="PTHR47779">
    <property type="entry name" value="SYNTHASE (CCG-9), PUTATIVE (AFU_ORTHOLOGUE AFUA_3G12100)-RELATED"/>
    <property type="match status" value="1"/>
</dbReference>
<accession>A0A5C3P4E4</accession>
<evidence type="ECO:0000256" key="5">
    <source>
        <dbReference type="ARBA" id="ARBA00022679"/>
    </source>
</evidence>
<feature type="domain" description="Glycosyl transferase family 1" evidence="7">
    <location>
        <begin position="592"/>
        <end position="765"/>
    </location>
</feature>
<evidence type="ECO:0000256" key="1">
    <source>
        <dbReference type="ARBA" id="ARBA00009481"/>
    </source>
</evidence>
<keyword evidence="10" id="KW-1185">Reference proteome</keyword>
<comment type="subunit">
    <text evidence="2">Homodimer.</text>
</comment>
<dbReference type="PANTHER" id="PTHR47779:SF1">
    <property type="entry name" value="SYNTHASE (CCG-9), PUTATIVE (AFU_ORTHOLOGUE AFUA_3G12100)-RELATED"/>
    <property type="match status" value="1"/>
</dbReference>
<dbReference type="Proteomes" id="UP000308197">
    <property type="component" value="Unassembled WGS sequence"/>
</dbReference>
<keyword evidence="5 9" id="KW-0808">Transferase</keyword>
<dbReference type="InterPro" id="IPR001296">
    <property type="entry name" value="Glyco_trans_1"/>
</dbReference>
<feature type="domain" description="Trehalose synthase N-terminal" evidence="8">
    <location>
        <begin position="376"/>
        <end position="537"/>
    </location>
</feature>
<keyword evidence="6" id="KW-0119">Carbohydrate metabolism</keyword>